<dbReference type="OrthoDB" id="195863at2"/>
<name>A0A5C6AYB5_9BACT</name>
<dbReference type="SUPFAM" id="SSF52172">
    <property type="entry name" value="CheY-like"/>
    <property type="match status" value="1"/>
</dbReference>
<dbReference type="Gene3D" id="3.40.50.2300">
    <property type="match status" value="1"/>
</dbReference>
<dbReference type="SMART" id="SM00448">
    <property type="entry name" value="REC"/>
    <property type="match status" value="1"/>
</dbReference>
<protein>
    <submittedName>
        <fullName evidence="3">Response regulator rcp1</fullName>
    </submittedName>
</protein>
<keyword evidence="1" id="KW-0597">Phosphoprotein</keyword>
<dbReference type="AlphaFoldDB" id="A0A5C6AYB5"/>
<dbReference type="EMBL" id="SJPN01000003">
    <property type="protein sequence ID" value="TWU04477.1"/>
    <property type="molecule type" value="Genomic_DNA"/>
</dbReference>
<dbReference type="PROSITE" id="PS50110">
    <property type="entry name" value="RESPONSE_REGULATORY"/>
    <property type="match status" value="1"/>
</dbReference>
<dbReference type="RefSeq" id="WP_146519894.1">
    <property type="nucleotide sequence ID" value="NZ_CP151726.1"/>
</dbReference>
<evidence type="ECO:0000256" key="1">
    <source>
        <dbReference type="PROSITE-ProRule" id="PRU00169"/>
    </source>
</evidence>
<organism evidence="3 4">
    <name type="scientific">Stieleria varia</name>
    <dbReference type="NCBI Taxonomy" id="2528005"/>
    <lineage>
        <taxon>Bacteria</taxon>
        <taxon>Pseudomonadati</taxon>
        <taxon>Planctomycetota</taxon>
        <taxon>Planctomycetia</taxon>
        <taxon>Pirellulales</taxon>
        <taxon>Pirellulaceae</taxon>
        <taxon>Stieleria</taxon>
    </lineage>
</organism>
<dbReference type="InterPro" id="IPR001789">
    <property type="entry name" value="Sig_transdc_resp-reg_receiver"/>
</dbReference>
<gene>
    <name evidence="3" type="primary">rcp1_2</name>
    <name evidence="3" type="ORF">Pla52n_25180</name>
</gene>
<dbReference type="Pfam" id="PF00072">
    <property type="entry name" value="Response_reg"/>
    <property type="match status" value="1"/>
</dbReference>
<dbReference type="GO" id="GO:0000160">
    <property type="term" value="P:phosphorelay signal transduction system"/>
    <property type="evidence" value="ECO:0007669"/>
    <property type="project" value="InterPro"/>
</dbReference>
<dbReference type="CDD" id="cd17557">
    <property type="entry name" value="REC_Rcp-like"/>
    <property type="match status" value="1"/>
</dbReference>
<keyword evidence="4" id="KW-1185">Reference proteome</keyword>
<comment type="caution">
    <text evidence="3">The sequence shown here is derived from an EMBL/GenBank/DDBJ whole genome shotgun (WGS) entry which is preliminary data.</text>
</comment>
<evidence type="ECO:0000259" key="2">
    <source>
        <dbReference type="PROSITE" id="PS50110"/>
    </source>
</evidence>
<proteinExistence type="predicted"/>
<dbReference type="InterPro" id="IPR052893">
    <property type="entry name" value="TCS_response_regulator"/>
</dbReference>
<reference evidence="3 4" key="1">
    <citation type="submission" date="2019-02" db="EMBL/GenBank/DDBJ databases">
        <title>Deep-cultivation of Planctomycetes and their phenomic and genomic characterization uncovers novel biology.</title>
        <authorList>
            <person name="Wiegand S."/>
            <person name="Jogler M."/>
            <person name="Boedeker C."/>
            <person name="Pinto D."/>
            <person name="Vollmers J."/>
            <person name="Rivas-Marin E."/>
            <person name="Kohn T."/>
            <person name="Peeters S.H."/>
            <person name="Heuer A."/>
            <person name="Rast P."/>
            <person name="Oberbeckmann S."/>
            <person name="Bunk B."/>
            <person name="Jeske O."/>
            <person name="Meyerdierks A."/>
            <person name="Storesund J.E."/>
            <person name="Kallscheuer N."/>
            <person name="Luecker S."/>
            <person name="Lage O.M."/>
            <person name="Pohl T."/>
            <person name="Merkel B.J."/>
            <person name="Hornburger P."/>
            <person name="Mueller R.-W."/>
            <person name="Bruemmer F."/>
            <person name="Labrenz M."/>
            <person name="Spormann A.M."/>
            <person name="Op Den Camp H."/>
            <person name="Overmann J."/>
            <person name="Amann R."/>
            <person name="Jetten M.S.M."/>
            <person name="Mascher T."/>
            <person name="Medema M.H."/>
            <person name="Devos D.P."/>
            <person name="Kaster A.-K."/>
            <person name="Ovreas L."/>
            <person name="Rohde M."/>
            <person name="Galperin M.Y."/>
            <person name="Jogler C."/>
        </authorList>
    </citation>
    <scope>NUCLEOTIDE SEQUENCE [LARGE SCALE GENOMIC DNA]</scope>
    <source>
        <strain evidence="3 4">Pla52n</strain>
    </source>
</reference>
<dbReference type="PANTHER" id="PTHR44520">
    <property type="entry name" value="RESPONSE REGULATOR RCP1-RELATED"/>
    <property type="match status" value="1"/>
</dbReference>
<evidence type="ECO:0000313" key="3">
    <source>
        <dbReference type="EMBL" id="TWU04477.1"/>
    </source>
</evidence>
<dbReference type="InterPro" id="IPR011006">
    <property type="entry name" value="CheY-like_superfamily"/>
</dbReference>
<dbReference type="Proteomes" id="UP000320176">
    <property type="component" value="Unassembled WGS sequence"/>
</dbReference>
<feature type="domain" description="Response regulatory" evidence="2">
    <location>
        <begin position="7"/>
        <end position="132"/>
    </location>
</feature>
<feature type="modified residue" description="4-aspartylphosphate" evidence="1">
    <location>
        <position position="65"/>
    </location>
</feature>
<evidence type="ECO:0000313" key="4">
    <source>
        <dbReference type="Proteomes" id="UP000320176"/>
    </source>
</evidence>
<sequence length="145" mass="16444">MKISNAVVLLVEDNADDAYLTSVGFKRSDHDVTLHHVSNGEQCMEFLRKKGRFVDAPTPDIVLLDLNMPVMDGREVLAEISQDERLRRIRLLVLTTSDSPQDLAIAYEHGCASYIVKPFDLHDLQHTVDQICDYWFDITSLPTKA</sequence>
<accession>A0A5C6AYB5</accession>